<sequence>MTCGIGRKRDREARIGRIESFCPRQFGTSGPKGRKGREKPVGPQTNQDTPRVTSKNVQNFKGA</sequence>
<feature type="compositionally biased region" description="Polar residues" evidence="1">
    <location>
        <begin position="43"/>
        <end position="63"/>
    </location>
</feature>
<comment type="caution">
    <text evidence="2">The sequence shown here is derived from an EMBL/GenBank/DDBJ whole genome shotgun (WGS) entry which is preliminary data.</text>
</comment>
<feature type="non-terminal residue" evidence="2">
    <location>
        <position position="63"/>
    </location>
</feature>
<keyword evidence="3" id="KW-1185">Reference proteome</keyword>
<gene>
    <name evidence="2" type="ORF">KI387_011315</name>
</gene>
<accession>A0AA38FNG0</accession>
<organism evidence="2 3">
    <name type="scientific">Taxus chinensis</name>
    <name type="common">Chinese yew</name>
    <name type="synonym">Taxus wallichiana var. chinensis</name>
    <dbReference type="NCBI Taxonomy" id="29808"/>
    <lineage>
        <taxon>Eukaryota</taxon>
        <taxon>Viridiplantae</taxon>
        <taxon>Streptophyta</taxon>
        <taxon>Embryophyta</taxon>
        <taxon>Tracheophyta</taxon>
        <taxon>Spermatophyta</taxon>
        <taxon>Pinopsida</taxon>
        <taxon>Pinidae</taxon>
        <taxon>Conifers II</taxon>
        <taxon>Cupressales</taxon>
        <taxon>Taxaceae</taxon>
        <taxon>Taxus</taxon>
    </lineage>
</organism>
<name>A0AA38FNG0_TAXCH</name>
<dbReference type="EMBL" id="JAHRHJ020000008">
    <property type="protein sequence ID" value="KAH9306911.1"/>
    <property type="molecule type" value="Genomic_DNA"/>
</dbReference>
<proteinExistence type="predicted"/>
<protein>
    <submittedName>
        <fullName evidence="2">Uncharacterized protein</fullName>
    </submittedName>
</protein>
<evidence type="ECO:0000313" key="2">
    <source>
        <dbReference type="EMBL" id="KAH9306911.1"/>
    </source>
</evidence>
<reference evidence="2 3" key="1">
    <citation type="journal article" date="2021" name="Nat. Plants">
        <title>The Taxus genome provides insights into paclitaxel biosynthesis.</title>
        <authorList>
            <person name="Xiong X."/>
            <person name="Gou J."/>
            <person name="Liao Q."/>
            <person name="Li Y."/>
            <person name="Zhou Q."/>
            <person name="Bi G."/>
            <person name="Li C."/>
            <person name="Du R."/>
            <person name="Wang X."/>
            <person name="Sun T."/>
            <person name="Guo L."/>
            <person name="Liang H."/>
            <person name="Lu P."/>
            <person name="Wu Y."/>
            <person name="Zhang Z."/>
            <person name="Ro D.K."/>
            <person name="Shang Y."/>
            <person name="Huang S."/>
            <person name="Yan J."/>
        </authorList>
    </citation>
    <scope>NUCLEOTIDE SEQUENCE [LARGE SCALE GENOMIC DNA]</scope>
    <source>
        <strain evidence="2">Ta-2019</strain>
    </source>
</reference>
<dbReference type="Proteomes" id="UP000824469">
    <property type="component" value="Unassembled WGS sequence"/>
</dbReference>
<feature type="region of interest" description="Disordered" evidence="1">
    <location>
        <begin position="16"/>
        <end position="63"/>
    </location>
</feature>
<evidence type="ECO:0000256" key="1">
    <source>
        <dbReference type="SAM" id="MobiDB-lite"/>
    </source>
</evidence>
<dbReference type="AlphaFoldDB" id="A0AA38FNG0"/>
<evidence type="ECO:0000313" key="3">
    <source>
        <dbReference type="Proteomes" id="UP000824469"/>
    </source>
</evidence>